<evidence type="ECO:0000256" key="4">
    <source>
        <dbReference type="ARBA" id="ARBA00022694"/>
    </source>
</evidence>
<dbReference type="Pfam" id="PF03942">
    <property type="entry name" value="DTW"/>
    <property type="match status" value="1"/>
</dbReference>
<dbReference type="AlphaFoldDB" id="A0A833TBA3"/>
<dbReference type="GO" id="GO:0016432">
    <property type="term" value="F:tRNA-uridine aminocarboxypropyltransferase activity"/>
    <property type="evidence" value="ECO:0007669"/>
    <property type="project" value="UniProtKB-EC"/>
</dbReference>
<evidence type="ECO:0000259" key="7">
    <source>
        <dbReference type="SMART" id="SM01144"/>
    </source>
</evidence>
<organism evidence="8 10">
    <name type="scientific">Phytophthora infestans</name>
    <name type="common">Potato late blight agent</name>
    <name type="synonym">Botrytis infestans</name>
    <dbReference type="NCBI Taxonomy" id="4787"/>
    <lineage>
        <taxon>Eukaryota</taxon>
        <taxon>Sar</taxon>
        <taxon>Stramenopiles</taxon>
        <taxon>Oomycota</taxon>
        <taxon>Peronosporomycetes</taxon>
        <taxon>Peronosporales</taxon>
        <taxon>Peronosporaceae</taxon>
        <taxon>Phytophthora</taxon>
    </lineage>
</organism>
<dbReference type="PANTHER" id="PTHR21392:SF0">
    <property type="entry name" value="TRNA-URIDINE AMINOCARBOXYPROPYLTRANSFERASE 2"/>
    <property type="match status" value="1"/>
</dbReference>
<evidence type="ECO:0000256" key="5">
    <source>
        <dbReference type="ARBA" id="ARBA00034489"/>
    </source>
</evidence>
<evidence type="ECO:0000313" key="8">
    <source>
        <dbReference type="EMBL" id="KAF4043140.1"/>
    </source>
</evidence>
<dbReference type="PANTHER" id="PTHR21392">
    <property type="entry name" value="TRNA-URIDINE AMINOCARBOXYPROPYLTRANSFERASE 2"/>
    <property type="match status" value="1"/>
</dbReference>
<proteinExistence type="inferred from homology"/>
<accession>A0A833TBA3</accession>
<keyword evidence="3" id="KW-0949">S-adenosyl-L-methionine</keyword>
<comment type="catalytic activity">
    <reaction evidence="6">
        <text>a uridine in tRNA + S-adenosyl-L-methionine = a 3-[(3S)-3-amino-3-carboxypropyl]uridine in tRNA + S-methyl-5'-thioadenosine + H(+)</text>
        <dbReference type="Rhea" id="RHEA:62432"/>
        <dbReference type="Rhea" id="RHEA-COMP:13339"/>
        <dbReference type="Rhea" id="RHEA-COMP:16092"/>
        <dbReference type="ChEBI" id="CHEBI:15378"/>
        <dbReference type="ChEBI" id="CHEBI:17509"/>
        <dbReference type="ChEBI" id="CHEBI:59789"/>
        <dbReference type="ChEBI" id="CHEBI:65315"/>
        <dbReference type="ChEBI" id="CHEBI:82930"/>
        <dbReference type="EC" id="2.5.1.25"/>
    </reaction>
</comment>
<dbReference type="EMBL" id="JAACNO010002776">
    <property type="protein sequence ID" value="KAF4130888.1"/>
    <property type="molecule type" value="Genomic_DNA"/>
</dbReference>
<evidence type="ECO:0000256" key="1">
    <source>
        <dbReference type="ARBA" id="ARBA00012386"/>
    </source>
</evidence>
<dbReference type="InterPro" id="IPR005636">
    <property type="entry name" value="DTW"/>
</dbReference>
<dbReference type="Proteomes" id="UP000704712">
    <property type="component" value="Unassembled WGS sequence"/>
</dbReference>
<comment type="similarity">
    <text evidence="5">Belongs to the TDD superfamily. DTWD2 family.</text>
</comment>
<keyword evidence="10" id="KW-1185">Reference proteome</keyword>
<dbReference type="EMBL" id="WSZM01000092">
    <property type="protein sequence ID" value="KAF4043140.1"/>
    <property type="molecule type" value="Genomic_DNA"/>
</dbReference>
<keyword evidence="4" id="KW-0819">tRNA processing</keyword>
<dbReference type="Proteomes" id="UP000602510">
    <property type="component" value="Unassembled WGS sequence"/>
</dbReference>
<evidence type="ECO:0000256" key="2">
    <source>
        <dbReference type="ARBA" id="ARBA00022679"/>
    </source>
</evidence>
<dbReference type="SMART" id="SM01144">
    <property type="entry name" value="DTW"/>
    <property type="match status" value="1"/>
</dbReference>
<name>A0A833TBA3_PHYIN</name>
<gene>
    <name evidence="8" type="ORF">GN244_ATG04618</name>
    <name evidence="9" type="ORF">GN958_ATG19893</name>
</gene>
<protein>
    <recommendedName>
        <fullName evidence="1">tRNA-uridine aminocarboxypropyltransferase</fullName>
        <ecNumber evidence="1">2.5.1.25</ecNumber>
    </recommendedName>
</protein>
<evidence type="ECO:0000256" key="3">
    <source>
        <dbReference type="ARBA" id="ARBA00022691"/>
    </source>
</evidence>
<evidence type="ECO:0000256" key="6">
    <source>
        <dbReference type="ARBA" id="ARBA00048718"/>
    </source>
</evidence>
<dbReference type="GO" id="GO:0008033">
    <property type="term" value="P:tRNA processing"/>
    <property type="evidence" value="ECO:0007669"/>
    <property type="project" value="UniProtKB-KW"/>
</dbReference>
<feature type="domain" description="DTW" evidence="7">
    <location>
        <begin position="5"/>
        <end position="227"/>
    </location>
</feature>
<comment type="caution">
    <text evidence="8">The sequence shown here is derived from an EMBL/GenBank/DDBJ whole genome shotgun (WGS) entry which is preliminary data.</text>
</comment>
<evidence type="ECO:0000313" key="9">
    <source>
        <dbReference type="EMBL" id="KAF4130888.1"/>
    </source>
</evidence>
<sequence>MEDTRRDVCDRCKRPLRVCYCASLPNEPLATKSTHVVVLQHQHEKRRRAAISSVPLLAQTIENVTLVTVDEACDCGPGKNEQLDAFLYDEGGDDTFDTAMILFPDEHAQPLGEGVGRETQRVLLIVIDGTWKEAKKIAHRNKKHWEKAARDWEIRGAKLEYVCLAGELKRSIYGDLRREPMEGCVSTLEAVASALMLLEPSETGRRMHDALLRAFRGMVSIQEQFQKRGKVAKLEQYGGVFKAEAVGAKRREQHKKTETNIDKHTSTLVQREYVFYTSHTDFRHRQQLTQQGEVVACTYDEARERCMELNRDRKRGQRVTMLPLDSFEKHLQRCHDVQRSNIPDEGGNDAL</sequence>
<dbReference type="EC" id="2.5.1.25" evidence="1"/>
<dbReference type="InterPro" id="IPR039262">
    <property type="entry name" value="DTWD2/TAPT"/>
</dbReference>
<keyword evidence="2" id="KW-0808">Transferase</keyword>
<reference evidence="8" key="1">
    <citation type="submission" date="2020-04" db="EMBL/GenBank/DDBJ databases">
        <title>Hybrid Assembly of Korean Phytophthora infestans isolates.</title>
        <authorList>
            <person name="Prokchorchik M."/>
            <person name="Lee Y."/>
            <person name="Seo J."/>
            <person name="Cho J.-H."/>
            <person name="Park Y.-E."/>
            <person name="Jang D.-C."/>
            <person name="Im J.-S."/>
            <person name="Choi J.-G."/>
            <person name="Park H.-J."/>
            <person name="Lee G.-B."/>
            <person name="Lee Y.-G."/>
            <person name="Hong S.-Y."/>
            <person name="Cho K."/>
            <person name="Sohn K.H."/>
        </authorList>
    </citation>
    <scope>NUCLEOTIDE SEQUENCE</scope>
    <source>
        <strain evidence="8">KR_1_A1</strain>
        <strain evidence="9">KR_2_A2</strain>
    </source>
</reference>
<evidence type="ECO:0000313" key="10">
    <source>
        <dbReference type="Proteomes" id="UP000602510"/>
    </source>
</evidence>